<keyword evidence="2" id="KW-1185">Reference proteome</keyword>
<evidence type="ECO:0000313" key="1">
    <source>
        <dbReference type="EMBL" id="SOC13499.1"/>
    </source>
</evidence>
<proteinExistence type="predicted"/>
<gene>
    <name evidence="1" type="ORF">SAMN05880501_107203</name>
</gene>
<dbReference type="Gene3D" id="3.90.1570.30">
    <property type="match status" value="1"/>
</dbReference>
<dbReference type="AlphaFoldDB" id="A0A285SXS1"/>
<organism evidence="1 2">
    <name type="scientific">Ureibacillus xyleni</name>
    <dbReference type="NCBI Taxonomy" id="614648"/>
    <lineage>
        <taxon>Bacteria</taxon>
        <taxon>Bacillati</taxon>
        <taxon>Bacillota</taxon>
        <taxon>Bacilli</taxon>
        <taxon>Bacillales</taxon>
        <taxon>Caryophanaceae</taxon>
        <taxon>Ureibacillus</taxon>
    </lineage>
</organism>
<accession>A0A285SXS1</accession>
<protein>
    <submittedName>
        <fullName evidence="1">Uncharacterized protein</fullName>
    </submittedName>
</protein>
<dbReference type="EMBL" id="OBMQ01000007">
    <property type="protein sequence ID" value="SOC13499.1"/>
    <property type="molecule type" value="Genomic_DNA"/>
</dbReference>
<sequence length="43" mass="5047">MEGEKLSERDICTKFIIPALLKSGWKLYNILTKRTFTLGRYVL</sequence>
<dbReference type="Proteomes" id="UP000219636">
    <property type="component" value="Unassembled WGS sequence"/>
</dbReference>
<evidence type="ECO:0000313" key="2">
    <source>
        <dbReference type="Proteomes" id="UP000219636"/>
    </source>
</evidence>
<name>A0A285SXS1_9BACL</name>
<reference evidence="2" key="1">
    <citation type="submission" date="2017-08" db="EMBL/GenBank/DDBJ databases">
        <authorList>
            <person name="Varghese N."/>
            <person name="Submissions S."/>
        </authorList>
    </citation>
    <scope>NUCLEOTIDE SEQUENCE [LARGE SCALE GENOMIC DNA]</scope>
    <source>
        <strain evidence="2">JC22</strain>
    </source>
</reference>